<dbReference type="Gene3D" id="1.20.58.2140">
    <property type="match status" value="1"/>
</dbReference>
<feature type="compositionally biased region" description="Basic and acidic residues" evidence="1">
    <location>
        <begin position="260"/>
        <end position="273"/>
    </location>
</feature>
<dbReference type="CDD" id="cd14820">
    <property type="entry name" value="TRAX"/>
    <property type="match status" value="1"/>
</dbReference>
<reference evidence="2 3" key="1">
    <citation type="submission" date="2014-03" db="EMBL/GenBank/DDBJ databases">
        <authorList>
            <person name="Sibley D."/>
            <person name="Venepally P."/>
            <person name="Karamycheva S."/>
            <person name="Hadjithomas M."/>
            <person name="Khan A."/>
            <person name="Brunk B."/>
            <person name="Roos D."/>
            <person name="Caler E."/>
            <person name="Lorenzi H."/>
        </authorList>
    </citation>
    <scope>NUCLEOTIDE SEQUENCE [LARGE SCALE GENOMIC DNA]</scope>
    <source>
        <strain evidence="3">p89</strain>
    </source>
</reference>
<evidence type="ECO:0000313" key="3">
    <source>
        <dbReference type="Proteomes" id="UP000028828"/>
    </source>
</evidence>
<dbReference type="EMBL" id="AEYI02001006">
    <property type="protein sequence ID" value="KFG42596.1"/>
    <property type="molecule type" value="Genomic_DNA"/>
</dbReference>
<dbReference type="VEuPathDB" id="ToxoDB:TGP89_226720"/>
<feature type="region of interest" description="Disordered" evidence="1">
    <location>
        <begin position="1"/>
        <end position="27"/>
    </location>
</feature>
<organism evidence="2 3">
    <name type="scientific">Toxoplasma gondii p89</name>
    <dbReference type="NCBI Taxonomy" id="943119"/>
    <lineage>
        <taxon>Eukaryota</taxon>
        <taxon>Sar</taxon>
        <taxon>Alveolata</taxon>
        <taxon>Apicomplexa</taxon>
        <taxon>Conoidasida</taxon>
        <taxon>Coccidia</taxon>
        <taxon>Eucoccidiorida</taxon>
        <taxon>Eimeriorina</taxon>
        <taxon>Sarcocystidae</taxon>
        <taxon>Toxoplasma</taxon>
    </lineage>
</organism>
<dbReference type="GO" id="GO:0043565">
    <property type="term" value="F:sequence-specific DNA binding"/>
    <property type="evidence" value="ECO:0007669"/>
    <property type="project" value="InterPro"/>
</dbReference>
<proteinExistence type="predicted"/>
<evidence type="ECO:0000313" key="2">
    <source>
        <dbReference type="EMBL" id="KFG42596.1"/>
    </source>
</evidence>
<dbReference type="InterPro" id="IPR002848">
    <property type="entry name" value="Translin_fam"/>
</dbReference>
<comment type="caution">
    <text evidence="2">The sequence shown here is derived from an EMBL/GenBank/DDBJ whole genome shotgun (WGS) entry which is preliminary data.</text>
</comment>
<dbReference type="OrthoDB" id="829at2759"/>
<protein>
    <submittedName>
        <fullName evidence="2">Translin family protein</fullName>
    </submittedName>
</protein>
<dbReference type="Pfam" id="PF01997">
    <property type="entry name" value="Translin"/>
    <property type="match status" value="1"/>
</dbReference>
<dbReference type="AlphaFoldDB" id="A0A086KDX8"/>
<evidence type="ECO:0000256" key="1">
    <source>
        <dbReference type="SAM" id="MobiDB-lite"/>
    </source>
</evidence>
<gene>
    <name evidence="2" type="ORF">TGP89_226720</name>
</gene>
<dbReference type="Proteomes" id="UP000028828">
    <property type="component" value="Unassembled WGS sequence"/>
</dbReference>
<name>A0A086KDX8_TOXGO</name>
<dbReference type="PANTHER" id="PTHR10741">
    <property type="entry name" value="TRANSLIN AND TRANSLIN ASSOCIATED PROTEIN X"/>
    <property type="match status" value="1"/>
</dbReference>
<sequence>MRHQTKMERTHATSENRAPSAGASETAKNEIDARLITAAVALSMSDVDEQDFDSMIAMYGEEDEQREILIKKSSSGHVCCREILKLAKQAIFALHRRDVDQCQRNIKHCRKLVAETQPITEGFPALRFLGIYVGALEELAEAEIFFSFISERRLPRFASLHPLRVEEYLGGLMDFTGELNRFAVLRAVEQDLETVSLCRDFVNKIHEKMLLLDLRNSPLRRKYDTLKYTEKKLESLCYELQMGIRLKGFLPPSMTLEPEPMSKSDAEEKEEGK</sequence>
<dbReference type="InterPro" id="IPR036081">
    <property type="entry name" value="Translin_sf"/>
</dbReference>
<accession>A0A086KDX8</accession>
<feature type="compositionally biased region" description="Basic and acidic residues" evidence="1">
    <location>
        <begin position="1"/>
        <end position="14"/>
    </location>
</feature>
<feature type="region of interest" description="Disordered" evidence="1">
    <location>
        <begin position="251"/>
        <end position="273"/>
    </location>
</feature>
<dbReference type="SUPFAM" id="SSF74784">
    <property type="entry name" value="Translin"/>
    <property type="match status" value="1"/>
</dbReference>